<organism evidence="4 5">
    <name type="scientific">Catenulispora yoronensis</name>
    <dbReference type="NCBI Taxonomy" id="450799"/>
    <lineage>
        <taxon>Bacteria</taxon>
        <taxon>Bacillati</taxon>
        <taxon>Actinomycetota</taxon>
        <taxon>Actinomycetes</taxon>
        <taxon>Catenulisporales</taxon>
        <taxon>Catenulisporaceae</taxon>
        <taxon>Catenulispora</taxon>
    </lineage>
</organism>
<evidence type="ECO:0000259" key="3">
    <source>
        <dbReference type="PROSITE" id="PS51462"/>
    </source>
</evidence>
<dbReference type="Gene3D" id="3.90.79.10">
    <property type="entry name" value="Nucleoside Triphosphate Pyrophosphohydrolase"/>
    <property type="match status" value="1"/>
</dbReference>
<dbReference type="PANTHER" id="PTHR43046:SF14">
    <property type="entry name" value="MUTT_NUDIX FAMILY PROTEIN"/>
    <property type="match status" value="1"/>
</dbReference>
<dbReference type="EMBL" id="BAAAQN010000004">
    <property type="protein sequence ID" value="GAA2015914.1"/>
    <property type="molecule type" value="Genomic_DNA"/>
</dbReference>
<reference evidence="4 5" key="1">
    <citation type="journal article" date="2019" name="Int. J. Syst. Evol. Microbiol.">
        <title>The Global Catalogue of Microorganisms (GCM) 10K type strain sequencing project: providing services to taxonomists for standard genome sequencing and annotation.</title>
        <authorList>
            <consortium name="The Broad Institute Genomics Platform"/>
            <consortium name="The Broad Institute Genome Sequencing Center for Infectious Disease"/>
            <person name="Wu L."/>
            <person name="Ma J."/>
        </authorList>
    </citation>
    <scope>NUCLEOTIDE SEQUENCE [LARGE SCALE GENOMIC DNA]</scope>
    <source>
        <strain evidence="4 5">JCM 16014</strain>
    </source>
</reference>
<dbReference type="InterPro" id="IPR000086">
    <property type="entry name" value="NUDIX_hydrolase_dom"/>
</dbReference>
<evidence type="ECO:0000256" key="2">
    <source>
        <dbReference type="ARBA" id="ARBA00022801"/>
    </source>
</evidence>
<dbReference type="CDD" id="cd18876">
    <property type="entry name" value="NUDIX_Hydrolase"/>
    <property type="match status" value="1"/>
</dbReference>
<dbReference type="Proteomes" id="UP001500751">
    <property type="component" value="Unassembled WGS sequence"/>
</dbReference>
<name>A0ABN2TPC8_9ACTN</name>
<feature type="domain" description="Nudix hydrolase" evidence="3">
    <location>
        <begin position="90"/>
        <end position="222"/>
    </location>
</feature>
<dbReference type="RefSeq" id="WP_344664212.1">
    <property type="nucleotide sequence ID" value="NZ_BAAAQN010000004.1"/>
</dbReference>
<keyword evidence="5" id="KW-1185">Reference proteome</keyword>
<evidence type="ECO:0000313" key="5">
    <source>
        <dbReference type="Proteomes" id="UP001500751"/>
    </source>
</evidence>
<dbReference type="PROSITE" id="PS51462">
    <property type="entry name" value="NUDIX"/>
    <property type="match status" value="1"/>
</dbReference>
<comment type="cofactor">
    <cofactor evidence="1">
        <name>Mg(2+)</name>
        <dbReference type="ChEBI" id="CHEBI:18420"/>
    </cofactor>
</comment>
<dbReference type="InterPro" id="IPR015797">
    <property type="entry name" value="NUDIX_hydrolase-like_dom_sf"/>
</dbReference>
<gene>
    <name evidence="4" type="ORF">GCM10009839_09140</name>
</gene>
<sequence length="235" mass="25108">MDEYTWSLIAQQKKWTDRRGAGGGRSGDPGALAAAAADALVALAAATDDPRAALGAELAGRYQRSLDAGAPALPGATFNPDRAEWIASLPRSLAGAVVLLTDDQDRVLLVQQTYRTITRNWGLPGGGSDEDEPPQVTAQRECLEELSLAVPVGRLLAVDWRPATDRPPLVLFAYDGGRLSTEQIEGIRLLDGELAQFGFFSLEAARERIPERSHAFLAAAFEARSSGSVIDLRIG</sequence>
<proteinExistence type="predicted"/>
<evidence type="ECO:0000313" key="4">
    <source>
        <dbReference type="EMBL" id="GAA2015914.1"/>
    </source>
</evidence>
<evidence type="ECO:0000256" key="1">
    <source>
        <dbReference type="ARBA" id="ARBA00001946"/>
    </source>
</evidence>
<keyword evidence="2" id="KW-0378">Hydrolase</keyword>
<dbReference type="Pfam" id="PF00293">
    <property type="entry name" value="NUDIX"/>
    <property type="match status" value="1"/>
</dbReference>
<dbReference type="SUPFAM" id="SSF55811">
    <property type="entry name" value="Nudix"/>
    <property type="match status" value="1"/>
</dbReference>
<comment type="caution">
    <text evidence="4">The sequence shown here is derived from an EMBL/GenBank/DDBJ whole genome shotgun (WGS) entry which is preliminary data.</text>
</comment>
<dbReference type="PANTHER" id="PTHR43046">
    <property type="entry name" value="GDP-MANNOSE MANNOSYL HYDROLASE"/>
    <property type="match status" value="1"/>
</dbReference>
<accession>A0ABN2TPC8</accession>
<protein>
    <recommendedName>
        <fullName evidence="3">Nudix hydrolase domain-containing protein</fullName>
    </recommendedName>
</protein>